<keyword evidence="3 7" id="KW-0678">Repressor</keyword>
<evidence type="ECO:0000313" key="10">
    <source>
        <dbReference type="EMBL" id="GAA0480012.1"/>
    </source>
</evidence>
<evidence type="ECO:0000256" key="1">
    <source>
        <dbReference type="ARBA" id="ARBA00010189"/>
    </source>
</evidence>
<evidence type="ECO:0000256" key="5">
    <source>
        <dbReference type="ARBA" id="ARBA00023125"/>
    </source>
</evidence>
<evidence type="ECO:0000259" key="8">
    <source>
        <dbReference type="Pfam" id="PF05848"/>
    </source>
</evidence>
<evidence type="ECO:0000256" key="6">
    <source>
        <dbReference type="ARBA" id="ARBA00023163"/>
    </source>
</evidence>
<dbReference type="RefSeq" id="WP_346024227.1">
    <property type="nucleotide sequence ID" value="NZ_BAAADA010000062.1"/>
</dbReference>
<feature type="domain" description="CtsR N-terminal HTH" evidence="8">
    <location>
        <begin position="5"/>
        <end position="74"/>
    </location>
</feature>
<evidence type="ECO:0000256" key="4">
    <source>
        <dbReference type="ARBA" id="ARBA00023015"/>
    </source>
</evidence>
<keyword evidence="11" id="KW-1185">Reference proteome</keyword>
<organism evidence="10 11">
    <name type="scientific">Alkalibacterium indicireducens</name>
    <dbReference type="NCBI Taxonomy" id="398758"/>
    <lineage>
        <taxon>Bacteria</taxon>
        <taxon>Bacillati</taxon>
        <taxon>Bacillota</taxon>
        <taxon>Bacilli</taxon>
        <taxon>Lactobacillales</taxon>
        <taxon>Carnobacteriaceae</taxon>
        <taxon>Alkalibacterium</taxon>
    </lineage>
</organism>
<comment type="similarity">
    <text evidence="1 7">Belongs to the CtsR family.</text>
</comment>
<dbReference type="InterPro" id="IPR040465">
    <property type="entry name" value="CtsR_N"/>
</dbReference>
<protein>
    <recommendedName>
        <fullName evidence="2 7">Transcriptional regulator CtsR</fullName>
    </recommendedName>
</protein>
<comment type="caution">
    <text evidence="10">The sequence shown here is derived from an EMBL/GenBank/DDBJ whole genome shotgun (WGS) entry which is preliminary data.</text>
</comment>
<dbReference type="Pfam" id="PF05848">
    <property type="entry name" value="CtsR"/>
    <property type="match status" value="1"/>
</dbReference>
<evidence type="ECO:0000256" key="3">
    <source>
        <dbReference type="ARBA" id="ARBA00022491"/>
    </source>
</evidence>
<sequence>MENQNMTDIIEAYLKKVLQQQDQVEIRRSEIAQLFDCVPSQINYVINTRFTIQKGYLVESKRGGGGYIRIIKVQVLDDLDMLNTMIEIIGDSISEKDAKSVVQKLYEDDIITKREAKLMLVAMDKSLYTGERAIDNRLRSNLLRTMLVNLKYEEPNKRKADHT</sequence>
<dbReference type="InterPro" id="IPR008463">
    <property type="entry name" value="CtsR"/>
</dbReference>
<dbReference type="InterPro" id="IPR041908">
    <property type="entry name" value="CtsR_C_sf"/>
</dbReference>
<dbReference type="Pfam" id="PF17727">
    <property type="entry name" value="CtsR_C"/>
    <property type="match status" value="1"/>
</dbReference>
<name>A0ABN1AMB0_9LACT</name>
<feature type="domain" description="CtsR C-terminal dimerization" evidence="9">
    <location>
        <begin position="77"/>
        <end position="147"/>
    </location>
</feature>
<keyword evidence="4 7" id="KW-0805">Transcription regulation</keyword>
<dbReference type="InterPro" id="IPR041473">
    <property type="entry name" value="CtsR_C"/>
</dbReference>
<dbReference type="Gene3D" id="1.10.1200.150">
    <property type="entry name" value="Transcriptional regulator CtsR, C-terminal domain"/>
    <property type="match status" value="1"/>
</dbReference>
<reference evidence="10 11" key="1">
    <citation type="journal article" date="2019" name="Int. J. Syst. Evol. Microbiol.">
        <title>The Global Catalogue of Microorganisms (GCM) 10K type strain sequencing project: providing services to taxonomists for standard genome sequencing and annotation.</title>
        <authorList>
            <consortium name="The Broad Institute Genomics Platform"/>
            <consortium name="The Broad Institute Genome Sequencing Center for Infectious Disease"/>
            <person name="Wu L."/>
            <person name="Ma J."/>
        </authorList>
    </citation>
    <scope>NUCLEOTIDE SEQUENCE [LARGE SCALE GENOMIC DNA]</scope>
    <source>
        <strain evidence="10 11">JCM 14232</strain>
    </source>
</reference>
<evidence type="ECO:0000256" key="2">
    <source>
        <dbReference type="ARBA" id="ARBA00014129"/>
    </source>
</evidence>
<dbReference type="InterPro" id="IPR041902">
    <property type="entry name" value="CtsR_N_sf"/>
</dbReference>
<evidence type="ECO:0000313" key="11">
    <source>
        <dbReference type="Proteomes" id="UP001410648"/>
    </source>
</evidence>
<dbReference type="EMBL" id="BAAADA010000062">
    <property type="protein sequence ID" value="GAA0480012.1"/>
    <property type="molecule type" value="Genomic_DNA"/>
</dbReference>
<accession>A0ABN1AMB0</accession>
<keyword evidence="6 7" id="KW-0804">Transcription</keyword>
<keyword evidence="5 7" id="KW-0238">DNA-binding</keyword>
<evidence type="ECO:0000256" key="7">
    <source>
        <dbReference type="PIRNR" id="PIRNR010607"/>
    </source>
</evidence>
<evidence type="ECO:0000259" key="9">
    <source>
        <dbReference type="Pfam" id="PF17727"/>
    </source>
</evidence>
<dbReference type="Proteomes" id="UP001410648">
    <property type="component" value="Unassembled WGS sequence"/>
</dbReference>
<dbReference type="PIRSF" id="PIRSF010607">
    <property type="entry name" value="Txn_repr_CtsR"/>
    <property type="match status" value="1"/>
</dbReference>
<gene>
    <name evidence="10" type="ORF">GCM10008936_07480</name>
</gene>
<proteinExistence type="inferred from homology"/>
<dbReference type="Gene3D" id="3.30.56.130">
    <property type="entry name" value="Transcriptional regulator CtsR, winged HTH domain"/>
    <property type="match status" value="1"/>
</dbReference>